<protein>
    <submittedName>
        <fullName evidence="4">Response regulator</fullName>
    </submittedName>
</protein>
<dbReference type="Gene3D" id="3.40.50.2300">
    <property type="match status" value="1"/>
</dbReference>
<dbReference type="Pfam" id="PF00072">
    <property type="entry name" value="Response_reg"/>
    <property type="match status" value="1"/>
</dbReference>
<dbReference type="SUPFAM" id="SSF52172">
    <property type="entry name" value="CheY-like"/>
    <property type="match status" value="1"/>
</dbReference>
<dbReference type="EMBL" id="VMBG01000001">
    <property type="protein sequence ID" value="TSJ78358.1"/>
    <property type="molecule type" value="Genomic_DNA"/>
</dbReference>
<feature type="domain" description="Response regulatory" evidence="3">
    <location>
        <begin position="6"/>
        <end position="121"/>
    </location>
</feature>
<dbReference type="SMART" id="SM00448">
    <property type="entry name" value="REC"/>
    <property type="match status" value="1"/>
</dbReference>
<evidence type="ECO:0000256" key="2">
    <source>
        <dbReference type="PROSITE-ProRule" id="PRU00169"/>
    </source>
</evidence>
<dbReference type="InterPro" id="IPR058245">
    <property type="entry name" value="NreC/VraR/RcsB-like_REC"/>
</dbReference>
<dbReference type="CDD" id="cd17535">
    <property type="entry name" value="REC_NarL-like"/>
    <property type="match status" value="1"/>
</dbReference>
<comment type="caution">
    <text evidence="4">The sequence shown here is derived from an EMBL/GenBank/DDBJ whole genome shotgun (WGS) entry which is preliminary data.</text>
</comment>
<proteinExistence type="predicted"/>
<dbReference type="PROSITE" id="PS50110">
    <property type="entry name" value="RESPONSE_REGULATORY"/>
    <property type="match status" value="1"/>
</dbReference>
<evidence type="ECO:0000259" key="3">
    <source>
        <dbReference type="PROSITE" id="PS50110"/>
    </source>
</evidence>
<gene>
    <name evidence="4" type="ORF">FPL22_03370</name>
</gene>
<evidence type="ECO:0000313" key="5">
    <source>
        <dbReference type="Proteomes" id="UP000315648"/>
    </source>
</evidence>
<dbReference type="Proteomes" id="UP000315648">
    <property type="component" value="Unassembled WGS sequence"/>
</dbReference>
<dbReference type="RefSeq" id="WP_144228699.1">
    <property type="nucleotide sequence ID" value="NZ_CBCRVV010000003.1"/>
</dbReference>
<dbReference type="InterPro" id="IPR001789">
    <property type="entry name" value="Sig_transdc_resp-reg_receiver"/>
</dbReference>
<dbReference type="AlphaFoldDB" id="A0A556QNX8"/>
<name>A0A556QNX8_9BACT</name>
<sequence length="130" mass="14340">MTFTGKALIVDDEPHVRKYISLILRSLGASAIVEAANGAEGFAMYQQERPDLVLLDVNMPVQDGLETIKQIRAFDPEAVVIMLTSLATRQTIEQAADSGALHYLRKDTPRDELIALLKDLLTEEAEDETA</sequence>
<feature type="modified residue" description="4-aspartylphosphate" evidence="2">
    <location>
        <position position="56"/>
    </location>
</feature>
<dbReference type="PANTHER" id="PTHR44591:SF3">
    <property type="entry name" value="RESPONSE REGULATORY DOMAIN-CONTAINING PROTEIN"/>
    <property type="match status" value="1"/>
</dbReference>
<organism evidence="4 5">
    <name type="scientific">Rariglobus hedericola</name>
    <dbReference type="NCBI Taxonomy" id="2597822"/>
    <lineage>
        <taxon>Bacteria</taxon>
        <taxon>Pseudomonadati</taxon>
        <taxon>Verrucomicrobiota</taxon>
        <taxon>Opitutia</taxon>
        <taxon>Opitutales</taxon>
        <taxon>Opitutaceae</taxon>
        <taxon>Rariglobus</taxon>
    </lineage>
</organism>
<evidence type="ECO:0000313" key="4">
    <source>
        <dbReference type="EMBL" id="TSJ78358.1"/>
    </source>
</evidence>
<keyword evidence="5" id="KW-1185">Reference proteome</keyword>
<dbReference type="OrthoDB" id="195636at2"/>
<dbReference type="GO" id="GO:0000160">
    <property type="term" value="P:phosphorelay signal transduction system"/>
    <property type="evidence" value="ECO:0007669"/>
    <property type="project" value="InterPro"/>
</dbReference>
<accession>A0A556QNX8</accession>
<evidence type="ECO:0000256" key="1">
    <source>
        <dbReference type="ARBA" id="ARBA00022553"/>
    </source>
</evidence>
<dbReference type="InterPro" id="IPR011006">
    <property type="entry name" value="CheY-like_superfamily"/>
</dbReference>
<dbReference type="InterPro" id="IPR050595">
    <property type="entry name" value="Bact_response_regulator"/>
</dbReference>
<dbReference type="PANTHER" id="PTHR44591">
    <property type="entry name" value="STRESS RESPONSE REGULATOR PROTEIN 1"/>
    <property type="match status" value="1"/>
</dbReference>
<keyword evidence="1 2" id="KW-0597">Phosphoprotein</keyword>
<reference evidence="4 5" key="1">
    <citation type="submission" date="2019-07" db="EMBL/GenBank/DDBJ databases">
        <title>Description of 53C-WASEF.</title>
        <authorList>
            <person name="Pitt A."/>
            <person name="Hahn M.W."/>
        </authorList>
    </citation>
    <scope>NUCLEOTIDE SEQUENCE [LARGE SCALE GENOMIC DNA]</scope>
    <source>
        <strain evidence="4 5">53C-WASEF</strain>
    </source>
</reference>